<evidence type="ECO:0000313" key="2">
    <source>
        <dbReference type="Proteomes" id="UP001234178"/>
    </source>
</evidence>
<organism evidence="1 2">
    <name type="scientific">Daphnia magna</name>
    <dbReference type="NCBI Taxonomy" id="35525"/>
    <lineage>
        <taxon>Eukaryota</taxon>
        <taxon>Metazoa</taxon>
        <taxon>Ecdysozoa</taxon>
        <taxon>Arthropoda</taxon>
        <taxon>Crustacea</taxon>
        <taxon>Branchiopoda</taxon>
        <taxon>Diplostraca</taxon>
        <taxon>Cladocera</taxon>
        <taxon>Anomopoda</taxon>
        <taxon>Daphniidae</taxon>
        <taxon>Daphnia</taxon>
    </lineage>
</organism>
<comment type="caution">
    <text evidence="1">The sequence shown here is derived from an EMBL/GenBank/DDBJ whole genome shotgun (WGS) entry which is preliminary data.</text>
</comment>
<reference evidence="1 2" key="1">
    <citation type="journal article" date="2023" name="Nucleic Acids Res.">
        <title>The hologenome of Daphnia magna reveals possible DNA methylation and microbiome-mediated evolution of the host genome.</title>
        <authorList>
            <person name="Chaturvedi A."/>
            <person name="Li X."/>
            <person name="Dhandapani V."/>
            <person name="Marshall H."/>
            <person name="Kissane S."/>
            <person name="Cuenca-Cambronero M."/>
            <person name="Asole G."/>
            <person name="Calvet F."/>
            <person name="Ruiz-Romero M."/>
            <person name="Marangio P."/>
            <person name="Guigo R."/>
            <person name="Rago D."/>
            <person name="Mirbahai L."/>
            <person name="Eastwood N."/>
            <person name="Colbourne J.K."/>
            <person name="Zhou J."/>
            <person name="Mallon E."/>
            <person name="Orsini L."/>
        </authorList>
    </citation>
    <scope>NUCLEOTIDE SEQUENCE [LARGE SCALE GENOMIC DNA]</scope>
    <source>
        <strain evidence="1">LRV0_1</strain>
    </source>
</reference>
<keyword evidence="2" id="KW-1185">Reference proteome</keyword>
<evidence type="ECO:0000313" key="1">
    <source>
        <dbReference type="EMBL" id="KAK4003531.1"/>
    </source>
</evidence>
<protein>
    <submittedName>
        <fullName evidence="1">Uncharacterized protein</fullName>
    </submittedName>
</protein>
<accession>A0ABQ9YSD9</accession>
<dbReference type="EMBL" id="JAOYFB010000001">
    <property type="protein sequence ID" value="KAK4003531.1"/>
    <property type="molecule type" value="Genomic_DNA"/>
</dbReference>
<gene>
    <name evidence="1" type="ORF">OUZ56_005290</name>
</gene>
<proteinExistence type="predicted"/>
<dbReference type="Proteomes" id="UP001234178">
    <property type="component" value="Unassembled WGS sequence"/>
</dbReference>
<name>A0ABQ9YSD9_9CRUS</name>
<sequence length="101" mass="11563">MSGQGGNNGQVVNDGQGTGIGKALKLQVKDQVRSTGMALEAVQPTVYLNRDLFFSIVCYVYERKNSQVNPKHVFYKLPLSLLQWWFLQLSRSQYIRYAIYE</sequence>